<proteinExistence type="predicted"/>
<dbReference type="EMBL" id="HADW01008198">
    <property type="protein sequence ID" value="SBP09598.1"/>
    <property type="molecule type" value="Transcribed_RNA"/>
</dbReference>
<feature type="non-terminal residue" evidence="2">
    <location>
        <position position="109"/>
    </location>
</feature>
<protein>
    <submittedName>
        <fullName evidence="2">Ribosomal RNA processing 36 homolog</fullName>
    </submittedName>
</protein>
<reference evidence="2" key="2">
    <citation type="submission" date="2016-06" db="EMBL/GenBank/DDBJ databases">
        <title>The genome of a short-lived fish provides insights into sex chromosome evolution and the genetic control of aging.</title>
        <authorList>
            <person name="Reichwald K."/>
            <person name="Felder M."/>
            <person name="Petzold A."/>
            <person name="Koch P."/>
            <person name="Groth M."/>
            <person name="Platzer M."/>
        </authorList>
    </citation>
    <scope>NUCLEOTIDE SEQUENCE</scope>
    <source>
        <tissue evidence="2">Brain</tissue>
    </source>
</reference>
<feature type="compositionally biased region" description="Acidic residues" evidence="1">
    <location>
        <begin position="58"/>
        <end position="83"/>
    </location>
</feature>
<feature type="region of interest" description="Disordered" evidence="1">
    <location>
        <begin position="1"/>
        <end position="109"/>
    </location>
</feature>
<gene>
    <name evidence="2" type="primary">RRP36</name>
</gene>
<feature type="compositionally biased region" description="Acidic residues" evidence="1">
    <location>
        <begin position="96"/>
        <end position="109"/>
    </location>
</feature>
<feature type="compositionally biased region" description="Basic and acidic residues" evidence="1">
    <location>
        <begin position="48"/>
        <end position="57"/>
    </location>
</feature>
<sequence length="109" mass="12315">MKSKEKQRHKLLLYKKTTVVTGSDEDSDVEDLALLTRRGEASLQMGELNHRGKKYEGSDEEEEGEEASDDNNEDSIDVEEEEESNIKEEEGKSSESSEENVADDDDDDD</sequence>
<reference evidence="2" key="1">
    <citation type="submission" date="2016-05" db="EMBL/GenBank/DDBJ databases">
        <authorList>
            <person name="Lavstsen T."/>
            <person name="Jespersen J.S."/>
        </authorList>
    </citation>
    <scope>NUCLEOTIDE SEQUENCE</scope>
    <source>
        <tissue evidence="2">Brain</tissue>
    </source>
</reference>
<organism evidence="2">
    <name type="scientific">Iconisemion striatum</name>
    <dbReference type="NCBI Taxonomy" id="60296"/>
    <lineage>
        <taxon>Eukaryota</taxon>
        <taxon>Metazoa</taxon>
        <taxon>Chordata</taxon>
        <taxon>Craniata</taxon>
        <taxon>Vertebrata</taxon>
        <taxon>Euteleostomi</taxon>
        <taxon>Actinopterygii</taxon>
        <taxon>Neopterygii</taxon>
        <taxon>Teleostei</taxon>
        <taxon>Neoteleostei</taxon>
        <taxon>Acanthomorphata</taxon>
        <taxon>Ovalentaria</taxon>
        <taxon>Atherinomorphae</taxon>
        <taxon>Cyprinodontiformes</taxon>
        <taxon>Nothobranchiidae</taxon>
        <taxon>Iconisemion</taxon>
    </lineage>
</organism>
<dbReference type="EMBL" id="HADX01011937">
    <property type="protein sequence ID" value="SBP34169.1"/>
    <property type="molecule type" value="Transcribed_RNA"/>
</dbReference>
<feature type="compositionally biased region" description="Basic residues" evidence="1">
    <location>
        <begin position="1"/>
        <end position="13"/>
    </location>
</feature>
<dbReference type="AlphaFoldDB" id="A0A1A7YVF9"/>
<evidence type="ECO:0000313" key="2">
    <source>
        <dbReference type="EMBL" id="SBP34169.1"/>
    </source>
</evidence>
<name>A0A1A7YVF9_9TELE</name>
<accession>A0A1A7YVF9</accession>
<feature type="compositionally biased region" description="Basic and acidic residues" evidence="1">
    <location>
        <begin position="84"/>
        <end position="95"/>
    </location>
</feature>
<evidence type="ECO:0000256" key="1">
    <source>
        <dbReference type="SAM" id="MobiDB-lite"/>
    </source>
</evidence>